<evidence type="ECO:0000313" key="1">
    <source>
        <dbReference type="EMBL" id="KAH0548789.1"/>
    </source>
</evidence>
<evidence type="ECO:0000313" key="2">
    <source>
        <dbReference type="Proteomes" id="UP000826195"/>
    </source>
</evidence>
<comment type="caution">
    <text evidence="1">The sequence shown here is derived from an EMBL/GenBank/DDBJ whole genome shotgun (WGS) entry which is preliminary data.</text>
</comment>
<accession>A0AAV7IAN2</accession>
<gene>
    <name evidence="1" type="ORF">KQX54_002358</name>
</gene>
<dbReference type="Proteomes" id="UP000826195">
    <property type="component" value="Unassembled WGS sequence"/>
</dbReference>
<proteinExistence type="predicted"/>
<organism evidence="1 2">
    <name type="scientific">Cotesia glomerata</name>
    <name type="common">Lepidopteran parasitic wasp</name>
    <name type="synonym">Apanteles glomeratus</name>
    <dbReference type="NCBI Taxonomy" id="32391"/>
    <lineage>
        <taxon>Eukaryota</taxon>
        <taxon>Metazoa</taxon>
        <taxon>Ecdysozoa</taxon>
        <taxon>Arthropoda</taxon>
        <taxon>Hexapoda</taxon>
        <taxon>Insecta</taxon>
        <taxon>Pterygota</taxon>
        <taxon>Neoptera</taxon>
        <taxon>Endopterygota</taxon>
        <taxon>Hymenoptera</taxon>
        <taxon>Apocrita</taxon>
        <taxon>Ichneumonoidea</taxon>
        <taxon>Braconidae</taxon>
        <taxon>Microgastrinae</taxon>
        <taxon>Cotesia</taxon>
    </lineage>
</organism>
<name>A0AAV7IAN2_COTGL</name>
<sequence length="197" mass="20257">MENKNTVGQCTNTKCIRTPEKKLTKGRNVKNCKYKKLKRLDERSTRIQSRRKRIRTVVAGPAAGVGLAIEAGPVAGVGPIIEAGPAARVGPAIKVGPVAGVGPGIEAGLADPAVGVGPAIEAGPAAAVPIVAVVAVPTPGKSIFCPSECIAGKSGVPATDAEHRTGYPDAYKMPGGREGVSKVLERKKDLTQHTKTL</sequence>
<reference evidence="1 2" key="1">
    <citation type="journal article" date="2021" name="J. Hered.">
        <title>A chromosome-level genome assembly of the parasitoid wasp, Cotesia glomerata (Hymenoptera: Braconidae).</title>
        <authorList>
            <person name="Pinto B.J."/>
            <person name="Weis J.J."/>
            <person name="Gamble T."/>
            <person name="Ode P.J."/>
            <person name="Paul R."/>
            <person name="Zaspel J.M."/>
        </authorList>
    </citation>
    <scope>NUCLEOTIDE SEQUENCE [LARGE SCALE GENOMIC DNA]</scope>
    <source>
        <strain evidence="1">CgM1</strain>
    </source>
</reference>
<dbReference type="AlphaFoldDB" id="A0AAV7IAN2"/>
<protein>
    <submittedName>
        <fullName evidence="1">Uncharacterized protein</fullName>
    </submittedName>
</protein>
<dbReference type="EMBL" id="JAHXZJ010001864">
    <property type="protein sequence ID" value="KAH0548789.1"/>
    <property type="molecule type" value="Genomic_DNA"/>
</dbReference>
<keyword evidence="2" id="KW-1185">Reference proteome</keyword>